<organism evidence="2 3">
    <name type="scientific">Periplaneta americana</name>
    <name type="common">American cockroach</name>
    <name type="synonym">Blatta americana</name>
    <dbReference type="NCBI Taxonomy" id="6978"/>
    <lineage>
        <taxon>Eukaryota</taxon>
        <taxon>Metazoa</taxon>
        <taxon>Ecdysozoa</taxon>
        <taxon>Arthropoda</taxon>
        <taxon>Hexapoda</taxon>
        <taxon>Insecta</taxon>
        <taxon>Pterygota</taxon>
        <taxon>Neoptera</taxon>
        <taxon>Polyneoptera</taxon>
        <taxon>Dictyoptera</taxon>
        <taxon>Blattodea</taxon>
        <taxon>Blattoidea</taxon>
        <taxon>Blattidae</taxon>
        <taxon>Blattinae</taxon>
        <taxon>Periplaneta</taxon>
    </lineage>
</organism>
<keyword evidence="3" id="KW-1185">Reference proteome</keyword>
<dbReference type="Proteomes" id="UP001148838">
    <property type="component" value="Unassembled WGS sequence"/>
</dbReference>
<dbReference type="InterPro" id="IPR002492">
    <property type="entry name" value="Transposase_Tc1-like"/>
</dbReference>
<evidence type="ECO:0000313" key="2">
    <source>
        <dbReference type="EMBL" id="KAJ4429315.1"/>
    </source>
</evidence>
<evidence type="ECO:0000259" key="1">
    <source>
        <dbReference type="Pfam" id="PF01498"/>
    </source>
</evidence>
<feature type="domain" description="Transposase Tc1-like" evidence="1">
    <location>
        <begin position="40"/>
        <end position="108"/>
    </location>
</feature>
<comment type="caution">
    <text evidence="2">The sequence shown here is derived from an EMBL/GenBank/DDBJ whole genome shotgun (WGS) entry which is preliminary data.</text>
</comment>
<dbReference type="EMBL" id="JAJSOF020000036">
    <property type="protein sequence ID" value="KAJ4429315.1"/>
    <property type="molecule type" value="Genomic_DNA"/>
</dbReference>
<accession>A0ABQ8S6D8</accession>
<protein>
    <recommendedName>
        <fullName evidence="1">Transposase Tc1-like domain-containing protein</fullName>
    </recommendedName>
</protein>
<name>A0ABQ8S6D8_PERAM</name>
<sequence length="108" mass="12945">MTSVTLCQLCIVIKHYREPGQYERRREQGRKRKTTRNQDRFLVLPALHRRTFTAHDLQNDLRVVHGIAVSDQTVRNRLWEVNLRARRSLCAPHLEVHHKRARLRFALE</sequence>
<proteinExistence type="predicted"/>
<reference evidence="2 3" key="1">
    <citation type="journal article" date="2022" name="Allergy">
        <title>Genome assembly and annotation of Periplaneta americana reveal a comprehensive cockroach allergen profile.</title>
        <authorList>
            <person name="Wang L."/>
            <person name="Xiong Q."/>
            <person name="Saelim N."/>
            <person name="Wang L."/>
            <person name="Nong W."/>
            <person name="Wan A.T."/>
            <person name="Shi M."/>
            <person name="Liu X."/>
            <person name="Cao Q."/>
            <person name="Hui J.H.L."/>
            <person name="Sookrung N."/>
            <person name="Leung T.F."/>
            <person name="Tungtrongchitr A."/>
            <person name="Tsui S.K.W."/>
        </authorList>
    </citation>
    <scope>NUCLEOTIDE SEQUENCE [LARGE SCALE GENOMIC DNA]</scope>
    <source>
        <strain evidence="2">PWHHKU_190912</strain>
    </source>
</reference>
<dbReference type="Pfam" id="PF01498">
    <property type="entry name" value="HTH_Tnp_Tc3_2"/>
    <property type="match status" value="1"/>
</dbReference>
<gene>
    <name evidence="2" type="ORF">ANN_26319</name>
</gene>
<evidence type="ECO:0000313" key="3">
    <source>
        <dbReference type="Proteomes" id="UP001148838"/>
    </source>
</evidence>